<proteinExistence type="inferred from homology"/>
<dbReference type="InterPro" id="IPR007197">
    <property type="entry name" value="rSAM"/>
</dbReference>
<keyword evidence="9 14" id="KW-0819">tRNA processing</keyword>
<evidence type="ECO:0000256" key="11">
    <source>
        <dbReference type="ARBA" id="ARBA00023004"/>
    </source>
</evidence>
<keyword evidence="13 14" id="KW-1015">Disulfide bond</keyword>
<evidence type="ECO:0000313" key="16">
    <source>
        <dbReference type="EMBL" id="GAB1251058.1"/>
    </source>
</evidence>
<dbReference type="Gene3D" id="1.10.150.530">
    <property type="match status" value="1"/>
</dbReference>
<sequence length="355" mass="39879">MTDQMEEAPQKLELLGFNTDELSSFAVSLGMPRYAGQQLTEWLYKKCVTSFDEMTNISLKYRELLAAHATIGRHAPVQVQESVDGTKKYLYAPREGHCVEAVYIPEEDRSTLCISSQMGCKMNCLFCMTGKQGFNGNLTSAEIVNQFLSLPERKHITNIVFMGMGEPLDNVDNVLKAIECLTLPKGIAMSPRRITLSTVGVEPGLSRFLQECDAHLAISLHSPFHEERMQLMPVERAVPFEQLIRKLKGYSFAGQRRLTFEYIVFGGLNDTPGHARRLQRLLRSINCRVNLIRYHAIPGVDLPHTDARRLEIFKQQLEDAGVTATIRASRGEDILAACGMLSTHRQAQQTTESKS</sequence>
<dbReference type="InterPro" id="IPR013785">
    <property type="entry name" value="Aldolase_TIM"/>
</dbReference>
<evidence type="ECO:0000256" key="3">
    <source>
        <dbReference type="ARBA" id="ARBA00022485"/>
    </source>
</evidence>
<evidence type="ECO:0000256" key="5">
    <source>
        <dbReference type="ARBA" id="ARBA00022552"/>
    </source>
</evidence>
<evidence type="ECO:0000256" key="2">
    <source>
        <dbReference type="ARBA" id="ARBA00007544"/>
    </source>
</evidence>
<dbReference type="InterPro" id="IPR004383">
    <property type="entry name" value="rRNA_lsu_MTrfase_RlmN/Cfr"/>
</dbReference>
<dbReference type="SUPFAM" id="SSF102114">
    <property type="entry name" value="Radical SAM enzymes"/>
    <property type="match status" value="1"/>
</dbReference>
<dbReference type="Gene3D" id="3.20.20.70">
    <property type="entry name" value="Aldolase class I"/>
    <property type="match status" value="1"/>
</dbReference>
<evidence type="ECO:0000256" key="13">
    <source>
        <dbReference type="ARBA" id="ARBA00023157"/>
    </source>
</evidence>
<accession>A0ABQ0E054</accession>
<feature type="domain" description="Radical SAM core" evidence="15">
    <location>
        <begin position="106"/>
        <end position="333"/>
    </location>
</feature>
<dbReference type="InterPro" id="IPR058240">
    <property type="entry name" value="rSAM_sf"/>
</dbReference>
<feature type="binding site" evidence="14">
    <location>
        <position position="120"/>
    </location>
    <ligand>
        <name>[4Fe-4S] cluster</name>
        <dbReference type="ChEBI" id="CHEBI:49883"/>
        <note>4Fe-4S-S-AdoMet</note>
    </ligand>
</feature>
<organism evidence="16 17">
    <name type="scientific">Porphyromonas miyakawae</name>
    <dbReference type="NCBI Taxonomy" id="3137470"/>
    <lineage>
        <taxon>Bacteria</taxon>
        <taxon>Pseudomonadati</taxon>
        <taxon>Bacteroidota</taxon>
        <taxon>Bacteroidia</taxon>
        <taxon>Bacteroidales</taxon>
        <taxon>Porphyromonadaceae</taxon>
        <taxon>Porphyromonas</taxon>
    </lineage>
</organism>
<evidence type="ECO:0000256" key="9">
    <source>
        <dbReference type="ARBA" id="ARBA00022694"/>
    </source>
</evidence>
<dbReference type="EMBL" id="BAAFSF010000001">
    <property type="protein sequence ID" value="GAB1251058.1"/>
    <property type="molecule type" value="Genomic_DNA"/>
</dbReference>
<dbReference type="InterPro" id="IPR040072">
    <property type="entry name" value="Methyltransferase_A"/>
</dbReference>
<comment type="caution">
    <text evidence="16">The sequence shown here is derived from an EMBL/GenBank/DDBJ whole genome shotgun (WGS) entry which is preliminary data.</text>
</comment>
<feature type="binding site" evidence="14">
    <location>
        <begin position="165"/>
        <end position="166"/>
    </location>
    <ligand>
        <name>S-adenosyl-L-methionine</name>
        <dbReference type="ChEBI" id="CHEBI:59789"/>
    </ligand>
</feature>
<protein>
    <recommendedName>
        <fullName evidence="14">Probable dual-specificity RNA methyltransferase RlmN</fullName>
        <ecNumber evidence="14">2.1.1.192</ecNumber>
    </recommendedName>
    <alternativeName>
        <fullName evidence="14">23S rRNA (adenine(2503)-C(2))-methyltransferase</fullName>
    </alternativeName>
    <alternativeName>
        <fullName evidence="14">23S rRNA m2A2503 methyltransferase</fullName>
    </alternativeName>
    <alternativeName>
        <fullName evidence="14">Ribosomal RNA large subunit methyltransferase N</fullName>
    </alternativeName>
    <alternativeName>
        <fullName evidence="14">tRNA (adenine(37)-C(2))-methyltransferase</fullName>
    </alternativeName>
    <alternativeName>
        <fullName evidence="14">tRNA m2A37 methyltransferase</fullName>
    </alternativeName>
</protein>
<dbReference type="EC" id="2.1.1.192" evidence="14"/>
<comment type="subcellular location">
    <subcellularLocation>
        <location evidence="1 14">Cytoplasm</location>
    </subcellularLocation>
</comment>
<keyword evidence="5 14" id="KW-0698">rRNA processing</keyword>
<keyword evidence="12 14" id="KW-0411">Iron-sulfur</keyword>
<feature type="binding site" evidence="14">
    <location>
        <position position="124"/>
    </location>
    <ligand>
        <name>[4Fe-4S] cluster</name>
        <dbReference type="ChEBI" id="CHEBI:49883"/>
        <note>4Fe-4S-S-AdoMet</note>
    </ligand>
</feature>
<evidence type="ECO:0000259" key="15">
    <source>
        <dbReference type="PROSITE" id="PS51918"/>
    </source>
</evidence>
<dbReference type="PANTHER" id="PTHR30544">
    <property type="entry name" value="23S RRNA METHYLTRANSFERASE"/>
    <property type="match status" value="1"/>
</dbReference>
<comment type="cofactor">
    <cofactor evidence="14">
        <name>[4Fe-4S] cluster</name>
        <dbReference type="ChEBI" id="CHEBI:49883"/>
    </cofactor>
    <text evidence="14">Binds 1 [4Fe-4S] cluster. The cluster is coordinated with 3 cysteines and an exchangeable S-adenosyl-L-methionine.</text>
</comment>
<dbReference type="HAMAP" id="MF_01849">
    <property type="entry name" value="RNA_methyltr_RlmN"/>
    <property type="match status" value="1"/>
</dbReference>
<feature type="active site" description="Proton acceptor" evidence="14">
    <location>
        <position position="100"/>
    </location>
</feature>
<keyword evidence="4 14" id="KW-0963">Cytoplasm</keyword>
<dbReference type="InterPro" id="IPR048641">
    <property type="entry name" value="RlmN_N"/>
</dbReference>
<dbReference type="SFLD" id="SFLDF00275">
    <property type="entry name" value="adenosine_C2_methyltransferase"/>
    <property type="match status" value="1"/>
</dbReference>
<feature type="binding site" evidence="14">
    <location>
        <position position="295"/>
    </location>
    <ligand>
        <name>S-adenosyl-L-methionine</name>
        <dbReference type="ChEBI" id="CHEBI:59789"/>
    </ligand>
</feature>
<keyword evidence="11 14" id="KW-0408">Iron</keyword>
<dbReference type="SFLD" id="SFLDG01062">
    <property type="entry name" value="methyltransferase_(Class_A)"/>
    <property type="match status" value="1"/>
</dbReference>
<dbReference type="SFLD" id="SFLDS00029">
    <property type="entry name" value="Radical_SAM"/>
    <property type="match status" value="1"/>
</dbReference>
<dbReference type="NCBIfam" id="TIGR00048">
    <property type="entry name" value="rRNA_mod_RlmN"/>
    <property type="match status" value="1"/>
</dbReference>
<dbReference type="Pfam" id="PF21016">
    <property type="entry name" value="RlmN_N"/>
    <property type="match status" value="1"/>
</dbReference>
<evidence type="ECO:0000256" key="12">
    <source>
        <dbReference type="ARBA" id="ARBA00023014"/>
    </source>
</evidence>
<dbReference type="PANTHER" id="PTHR30544:SF5">
    <property type="entry name" value="RADICAL SAM CORE DOMAIN-CONTAINING PROTEIN"/>
    <property type="match status" value="1"/>
</dbReference>
<feature type="binding site" evidence="14">
    <location>
        <position position="197"/>
    </location>
    <ligand>
        <name>S-adenosyl-L-methionine</name>
        <dbReference type="ChEBI" id="CHEBI:59789"/>
    </ligand>
</feature>
<evidence type="ECO:0000256" key="10">
    <source>
        <dbReference type="ARBA" id="ARBA00022723"/>
    </source>
</evidence>
<keyword evidence="17" id="KW-1185">Reference proteome</keyword>
<evidence type="ECO:0000256" key="1">
    <source>
        <dbReference type="ARBA" id="ARBA00004496"/>
    </source>
</evidence>
<evidence type="ECO:0000256" key="4">
    <source>
        <dbReference type="ARBA" id="ARBA00022490"/>
    </source>
</evidence>
<keyword evidence="3 14" id="KW-0004">4Fe-4S</keyword>
<evidence type="ECO:0000256" key="14">
    <source>
        <dbReference type="HAMAP-Rule" id="MF_01849"/>
    </source>
</evidence>
<evidence type="ECO:0000256" key="6">
    <source>
        <dbReference type="ARBA" id="ARBA00022603"/>
    </source>
</evidence>
<gene>
    <name evidence="14 16" type="primary">rlmN</name>
    <name evidence="16" type="ORF">Tsumi_01620</name>
</gene>
<comment type="catalytic activity">
    <reaction evidence="14">
        <text>adenosine(2503) in 23S rRNA + 2 reduced [2Fe-2S]-[ferredoxin] + 2 S-adenosyl-L-methionine = 2-methyladenosine(2503) in 23S rRNA + 5'-deoxyadenosine + L-methionine + 2 oxidized [2Fe-2S]-[ferredoxin] + S-adenosyl-L-homocysteine</text>
        <dbReference type="Rhea" id="RHEA:42916"/>
        <dbReference type="Rhea" id="RHEA-COMP:10000"/>
        <dbReference type="Rhea" id="RHEA-COMP:10001"/>
        <dbReference type="Rhea" id="RHEA-COMP:10152"/>
        <dbReference type="Rhea" id="RHEA-COMP:10282"/>
        <dbReference type="ChEBI" id="CHEBI:17319"/>
        <dbReference type="ChEBI" id="CHEBI:33737"/>
        <dbReference type="ChEBI" id="CHEBI:33738"/>
        <dbReference type="ChEBI" id="CHEBI:57844"/>
        <dbReference type="ChEBI" id="CHEBI:57856"/>
        <dbReference type="ChEBI" id="CHEBI:59789"/>
        <dbReference type="ChEBI" id="CHEBI:74411"/>
        <dbReference type="ChEBI" id="CHEBI:74497"/>
        <dbReference type="EC" id="2.1.1.192"/>
    </reaction>
</comment>
<evidence type="ECO:0000256" key="7">
    <source>
        <dbReference type="ARBA" id="ARBA00022679"/>
    </source>
</evidence>
<reference evidence="16 17" key="1">
    <citation type="journal article" date="2025" name="Int. J. Syst. Evol. Microbiol.">
        <title>Desulfovibrio falkowii sp. nov., Porphyromonas miyakawae sp. nov., Mediterraneibacter flintii sp. nov. and Owariibacterium komagatae gen. nov., sp. nov., isolated from human faeces.</title>
        <authorList>
            <person name="Hamaguchi T."/>
            <person name="Ohara M."/>
            <person name="Hisatomi A."/>
            <person name="Sekiguchi K."/>
            <person name="Takeda J.I."/>
            <person name="Ueyama J."/>
            <person name="Ito M."/>
            <person name="Nishiwaki H."/>
            <person name="Ogi T."/>
            <person name="Hirayama M."/>
            <person name="Ohkuma M."/>
            <person name="Sakamoto M."/>
            <person name="Ohno K."/>
        </authorList>
    </citation>
    <scope>NUCLEOTIDE SEQUENCE [LARGE SCALE GENOMIC DNA]</scope>
    <source>
        <strain evidence="16 17">13CB11C</strain>
    </source>
</reference>
<dbReference type="Proteomes" id="UP001628220">
    <property type="component" value="Unassembled WGS sequence"/>
</dbReference>
<dbReference type="PROSITE" id="PS51918">
    <property type="entry name" value="RADICAL_SAM"/>
    <property type="match status" value="1"/>
</dbReference>
<dbReference type="RefSeq" id="WP_411914874.1">
    <property type="nucleotide sequence ID" value="NZ_BAAFSF010000001.1"/>
</dbReference>
<dbReference type="InterPro" id="IPR027492">
    <property type="entry name" value="RNA_MTrfase_RlmN"/>
</dbReference>
<comment type="catalytic activity">
    <reaction evidence="14">
        <text>adenosine(37) in tRNA + 2 reduced [2Fe-2S]-[ferredoxin] + 2 S-adenosyl-L-methionine = 2-methyladenosine(37) in tRNA + 5'-deoxyadenosine + L-methionine + 2 oxidized [2Fe-2S]-[ferredoxin] + S-adenosyl-L-homocysteine</text>
        <dbReference type="Rhea" id="RHEA:43332"/>
        <dbReference type="Rhea" id="RHEA-COMP:10000"/>
        <dbReference type="Rhea" id="RHEA-COMP:10001"/>
        <dbReference type="Rhea" id="RHEA-COMP:10162"/>
        <dbReference type="Rhea" id="RHEA-COMP:10485"/>
        <dbReference type="ChEBI" id="CHEBI:17319"/>
        <dbReference type="ChEBI" id="CHEBI:33737"/>
        <dbReference type="ChEBI" id="CHEBI:33738"/>
        <dbReference type="ChEBI" id="CHEBI:57844"/>
        <dbReference type="ChEBI" id="CHEBI:57856"/>
        <dbReference type="ChEBI" id="CHEBI:59789"/>
        <dbReference type="ChEBI" id="CHEBI:74411"/>
        <dbReference type="ChEBI" id="CHEBI:74497"/>
        <dbReference type="EC" id="2.1.1.192"/>
    </reaction>
</comment>
<name>A0ABQ0E054_9PORP</name>
<feature type="active site" description="S-methylcysteine intermediate" evidence="14">
    <location>
        <position position="338"/>
    </location>
</feature>
<feature type="binding site" evidence="14">
    <location>
        <position position="127"/>
    </location>
    <ligand>
        <name>[4Fe-4S] cluster</name>
        <dbReference type="ChEBI" id="CHEBI:49883"/>
        <note>4Fe-4S-S-AdoMet</note>
    </ligand>
</feature>
<feature type="binding site" evidence="14">
    <location>
        <begin position="219"/>
        <end position="221"/>
    </location>
    <ligand>
        <name>S-adenosyl-L-methionine</name>
        <dbReference type="ChEBI" id="CHEBI:59789"/>
    </ligand>
</feature>
<comment type="miscellaneous">
    <text evidence="14">Reaction proceeds by a ping-pong mechanism involving intermediate methylation of a conserved cysteine residue.</text>
</comment>
<comment type="similarity">
    <text evidence="2 14">Belongs to the radical SAM superfamily. RlmN family.</text>
</comment>
<dbReference type="CDD" id="cd01335">
    <property type="entry name" value="Radical_SAM"/>
    <property type="match status" value="1"/>
</dbReference>
<comment type="function">
    <text evidence="14">Specifically methylates position 2 of adenine 2503 in 23S rRNA and position 2 of adenine 37 in tRNAs.</text>
</comment>
<keyword evidence="6 14" id="KW-0489">Methyltransferase</keyword>
<keyword evidence="10 14" id="KW-0479">Metal-binding</keyword>
<evidence type="ECO:0000256" key="8">
    <source>
        <dbReference type="ARBA" id="ARBA00022691"/>
    </source>
</evidence>
<comment type="caution">
    <text evidence="14">Lacks conserved residue(s) required for the propagation of feature annotation.</text>
</comment>
<dbReference type="PIRSF" id="PIRSF006004">
    <property type="entry name" value="CHP00048"/>
    <property type="match status" value="1"/>
</dbReference>
<keyword evidence="8 14" id="KW-0949">S-adenosyl-L-methionine</keyword>
<keyword evidence="7 14" id="KW-0808">Transferase</keyword>
<dbReference type="Pfam" id="PF04055">
    <property type="entry name" value="Radical_SAM"/>
    <property type="match status" value="1"/>
</dbReference>
<evidence type="ECO:0000313" key="17">
    <source>
        <dbReference type="Proteomes" id="UP001628220"/>
    </source>
</evidence>